<evidence type="ECO:0000313" key="4">
    <source>
        <dbReference type="EMBL" id="MBK1877242.1"/>
    </source>
</evidence>
<keyword evidence="2" id="KW-0378">Hydrolase</keyword>
<dbReference type="SUPFAM" id="SSF53649">
    <property type="entry name" value="Alkaline phosphatase-like"/>
    <property type="match status" value="1"/>
</dbReference>
<dbReference type="InterPro" id="IPR000917">
    <property type="entry name" value="Sulfatase_N"/>
</dbReference>
<dbReference type="AlphaFoldDB" id="A0A934RZN5"/>
<dbReference type="RefSeq" id="WP_200355458.1">
    <property type="nucleotide sequence ID" value="NZ_JAENIL010000016.1"/>
</dbReference>
<keyword evidence="5" id="KW-1185">Reference proteome</keyword>
<dbReference type="Gene3D" id="3.30.1120.10">
    <property type="match status" value="1"/>
</dbReference>
<comment type="caution">
    <text evidence="4">The sequence shown here is derived from an EMBL/GenBank/DDBJ whole genome shotgun (WGS) entry which is preliminary data.</text>
</comment>
<feature type="domain" description="Sulfatase N-terminal" evidence="3">
    <location>
        <begin position="2"/>
        <end position="311"/>
    </location>
</feature>
<evidence type="ECO:0000256" key="1">
    <source>
        <dbReference type="ARBA" id="ARBA00008779"/>
    </source>
</evidence>
<name>A0A934RZN5_9BACT</name>
<gene>
    <name evidence="4" type="ORF">JIN87_10205</name>
</gene>
<dbReference type="EMBL" id="JAENIL010000016">
    <property type="protein sequence ID" value="MBK1877242.1"/>
    <property type="molecule type" value="Genomic_DNA"/>
</dbReference>
<dbReference type="PANTHER" id="PTHR42693:SF53">
    <property type="entry name" value="ENDO-4-O-SULFATASE"/>
    <property type="match status" value="1"/>
</dbReference>
<dbReference type="PANTHER" id="PTHR42693">
    <property type="entry name" value="ARYLSULFATASE FAMILY MEMBER"/>
    <property type="match status" value="1"/>
</dbReference>
<evidence type="ECO:0000313" key="5">
    <source>
        <dbReference type="Proteomes" id="UP000617628"/>
    </source>
</evidence>
<dbReference type="Gene3D" id="3.40.720.10">
    <property type="entry name" value="Alkaline Phosphatase, subunit A"/>
    <property type="match status" value="1"/>
</dbReference>
<dbReference type="CDD" id="cd16026">
    <property type="entry name" value="GALNS_like"/>
    <property type="match status" value="1"/>
</dbReference>
<dbReference type="Proteomes" id="UP000617628">
    <property type="component" value="Unassembled WGS sequence"/>
</dbReference>
<dbReference type="GO" id="GO:0004065">
    <property type="term" value="F:arylsulfatase activity"/>
    <property type="evidence" value="ECO:0007669"/>
    <property type="project" value="TreeGrafter"/>
</dbReference>
<proteinExistence type="inferred from homology"/>
<organism evidence="4 5">
    <name type="scientific">Pelagicoccus mobilis</name>
    <dbReference type="NCBI Taxonomy" id="415221"/>
    <lineage>
        <taxon>Bacteria</taxon>
        <taxon>Pseudomonadati</taxon>
        <taxon>Verrucomicrobiota</taxon>
        <taxon>Opitutia</taxon>
        <taxon>Puniceicoccales</taxon>
        <taxon>Pelagicoccaceae</taxon>
        <taxon>Pelagicoccus</taxon>
    </lineage>
</organism>
<dbReference type="InterPro" id="IPR050738">
    <property type="entry name" value="Sulfatase"/>
</dbReference>
<comment type="similarity">
    <text evidence="1">Belongs to the sulfatase family.</text>
</comment>
<dbReference type="InterPro" id="IPR017850">
    <property type="entry name" value="Alkaline_phosphatase_core_sf"/>
</dbReference>
<reference evidence="4" key="1">
    <citation type="submission" date="2021-01" db="EMBL/GenBank/DDBJ databases">
        <title>Modified the classification status of verrucomicrobia.</title>
        <authorList>
            <person name="Feng X."/>
        </authorList>
    </citation>
    <scope>NUCLEOTIDE SEQUENCE</scope>
    <source>
        <strain evidence="4">KCTC 13126</strain>
    </source>
</reference>
<dbReference type="Pfam" id="PF00884">
    <property type="entry name" value="Sulfatase"/>
    <property type="match status" value="1"/>
</dbReference>
<evidence type="ECO:0000256" key="2">
    <source>
        <dbReference type="ARBA" id="ARBA00022801"/>
    </source>
</evidence>
<sequence length="427" mass="47806">MVIIFLDDAGWSDFHPFGDPEYETPHVQRLAEEGCRYNSFFVPQAVCSASRSALLSGAYPGRTKVFGAHGPLGRGLEPKFAILSEVLKGAGYKTALFGKWHIGDQPDTRPHARGFDETAGLMYSNDMWEHHPTDPETWGKHPLQYWENGDIVVDRVTPEFQRSLTTRATERAVDFIERHKDKPFFLYVPHSMPHVPLYVSDKFEEKSGVGLYGDVIMELDWSVGEIDKALERSGVKENTIVIFSSDNGPWTGYGNHAGVTPFREAKTTGFNGGTQSPCIIRYPGKIEAGSSSDRTFCSVDLLPTICRLTGASLPENEIDGKDVWPLLVGEKGVKNPHKYYPFSTVKEFQGVISGNGRWKLHLPHGYRIVKTPGMDGVEGEYGRHKIELSLFDLKKDPGETTNVIADFPEVAERLQKLAAKHRARFYE</sequence>
<accession>A0A934RZN5</accession>
<protein>
    <submittedName>
        <fullName evidence="4">Sulfatase</fullName>
    </submittedName>
</protein>
<evidence type="ECO:0000259" key="3">
    <source>
        <dbReference type="Pfam" id="PF00884"/>
    </source>
</evidence>